<feature type="domain" description="DUF403" evidence="1">
    <location>
        <begin position="1"/>
        <end position="310"/>
    </location>
</feature>
<proteinExistence type="predicted"/>
<evidence type="ECO:0000313" key="2">
    <source>
        <dbReference type="EMBL" id="OIR06573.1"/>
    </source>
</evidence>
<dbReference type="EMBL" id="MLJW01000042">
    <property type="protein sequence ID" value="OIR06573.1"/>
    <property type="molecule type" value="Genomic_DNA"/>
</dbReference>
<reference evidence="2" key="1">
    <citation type="submission" date="2016-10" db="EMBL/GenBank/DDBJ databases">
        <title>Sequence of Gallionella enrichment culture.</title>
        <authorList>
            <person name="Poehlein A."/>
            <person name="Muehling M."/>
            <person name="Daniel R."/>
        </authorList>
    </citation>
    <scope>NUCLEOTIDE SEQUENCE</scope>
</reference>
<dbReference type="InterPro" id="IPR007296">
    <property type="entry name" value="DUF403"/>
</dbReference>
<protein>
    <recommendedName>
        <fullName evidence="1">DUF403 domain-containing protein</fullName>
    </recommendedName>
</protein>
<comment type="caution">
    <text evidence="2">The sequence shown here is derived from an EMBL/GenBank/DDBJ whole genome shotgun (WGS) entry which is preliminary data.</text>
</comment>
<sequence>MLSRTADHLYWMARYIERAENMARMLDVTYRMSLVQNAAQSEAALWVPLLHISDTVDDFNEAYDEVTAGNVIHYIALDERNLSSIYSCLRAARENAHAVRVAMSLEMWENINSLWLEFQQMDKSLMLDSGLTEFCDWVKSRSHLFRGVTYGTMLRDDGFWFTRLGGFIERADDMARLLDVKYHLLLPSANDVGGAVDYYEWSALLRSASAYLAYLKVYRDAVTPLRVAELLVLRQDMPRSLHACMDELTNILGQLSGNAGSECIRLAGEMHSSLHYGRIEDVFRGGLHEFLESFLRHNNRLGIEIQRTYLNVPINTSGLDDSGVDDDLSATGFDTLEPLLIQSQS</sequence>
<name>A0A1J5SRB5_9ZZZZ</name>
<organism evidence="2">
    <name type="scientific">mine drainage metagenome</name>
    <dbReference type="NCBI Taxonomy" id="410659"/>
    <lineage>
        <taxon>unclassified sequences</taxon>
        <taxon>metagenomes</taxon>
        <taxon>ecological metagenomes</taxon>
    </lineage>
</organism>
<evidence type="ECO:0000259" key="1">
    <source>
        <dbReference type="Pfam" id="PF04168"/>
    </source>
</evidence>
<dbReference type="InterPro" id="IPR051680">
    <property type="entry name" value="ATP-dep_Glu-Cys_Ligase-2"/>
</dbReference>
<dbReference type="Pfam" id="PF04168">
    <property type="entry name" value="Alpha-E"/>
    <property type="match status" value="1"/>
</dbReference>
<dbReference type="PANTHER" id="PTHR34595:SF7">
    <property type="entry name" value="SLL1039 PROTEIN"/>
    <property type="match status" value="1"/>
</dbReference>
<accession>A0A1J5SRB5</accession>
<dbReference type="PANTHER" id="PTHR34595">
    <property type="entry name" value="BLR5612 PROTEIN"/>
    <property type="match status" value="1"/>
</dbReference>
<gene>
    <name evidence="2" type="ORF">GALL_111780</name>
</gene>
<dbReference type="AlphaFoldDB" id="A0A1J5SRB5"/>